<reference evidence="2" key="1">
    <citation type="submission" date="2025-08" db="UniProtKB">
        <authorList>
            <consortium name="RefSeq"/>
        </authorList>
    </citation>
    <scope>IDENTIFICATION</scope>
    <source>
        <tissue evidence="2">Thorax and Abdomen</tissue>
    </source>
</reference>
<dbReference type="PANTHER" id="PTHR43675:SF1">
    <property type="entry name" value="RIKEN CDNA 2700097O09 GENE"/>
    <property type="match status" value="1"/>
</dbReference>
<dbReference type="RefSeq" id="XP_046599935.1">
    <property type="nucleotide sequence ID" value="XM_046743979.1"/>
</dbReference>
<sequence length="237" mass="26782">MSVTTEDIFKMSNFKLHLTLEEAETEFSCLMAKIDPAEYNSFLTFIKKHWILPDLARGFNTIGLEKFKLSTEDFDSKEYILDDPVAILNSIAQDIKERIPFDATLPSENIISPKSGENSDCDPKITLHVDEFLYTDDDVDELVEAGKLNRYFCQSCGSKNVKPFIYISHSMSKDGLYHIFNNMLPALEGKTVLDVGSRLGAVLYGAYVYTDARKIIGVEMNEEFCKLQSDIIPDACV</sequence>
<dbReference type="Proteomes" id="UP000829291">
    <property type="component" value="Chromosome 6"/>
</dbReference>
<protein>
    <submittedName>
        <fullName evidence="2">Uncharacterized protein LOC107225726 isoform X2</fullName>
    </submittedName>
</protein>
<name>A0ABM3GI70_NEOLC</name>
<gene>
    <name evidence="2" type="primary">LOC107225726</name>
</gene>
<accession>A0ABM3GI70</accession>
<dbReference type="InterPro" id="IPR029063">
    <property type="entry name" value="SAM-dependent_MTases_sf"/>
</dbReference>
<keyword evidence="1" id="KW-1185">Reference proteome</keyword>
<evidence type="ECO:0000313" key="2">
    <source>
        <dbReference type="RefSeq" id="XP_046599935.1"/>
    </source>
</evidence>
<dbReference type="SUPFAM" id="SSF53335">
    <property type="entry name" value="S-adenosyl-L-methionine-dependent methyltransferases"/>
    <property type="match status" value="1"/>
</dbReference>
<dbReference type="GeneID" id="107225726"/>
<dbReference type="InterPro" id="IPR026669">
    <property type="entry name" value="Arsenite_MeTrfase-like"/>
</dbReference>
<dbReference type="Gene3D" id="3.40.50.150">
    <property type="entry name" value="Vaccinia Virus protein VP39"/>
    <property type="match status" value="1"/>
</dbReference>
<dbReference type="PANTHER" id="PTHR43675">
    <property type="entry name" value="ARSENITE METHYLTRANSFERASE"/>
    <property type="match status" value="1"/>
</dbReference>
<organism evidence="1 2">
    <name type="scientific">Neodiprion lecontei</name>
    <name type="common">Redheaded pine sawfly</name>
    <dbReference type="NCBI Taxonomy" id="441921"/>
    <lineage>
        <taxon>Eukaryota</taxon>
        <taxon>Metazoa</taxon>
        <taxon>Ecdysozoa</taxon>
        <taxon>Arthropoda</taxon>
        <taxon>Hexapoda</taxon>
        <taxon>Insecta</taxon>
        <taxon>Pterygota</taxon>
        <taxon>Neoptera</taxon>
        <taxon>Endopterygota</taxon>
        <taxon>Hymenoptera</taxon>
        <taxon>Tenthredinoidea</taxon>
        <taxon>Diprionidae</taxon>
        <taxon>Diprioninae</taxon>
        <taxon>Neodiprion</taxon>
    </lineage>
</organism>
<proteinExistence type="predicted"/>
<evidence type="ECO:0000313" key="1">
    <source>
        <dbReference type="Proteomes" id="UP000829291"/>
    </source>
</evidence>